<dbReference type="EMBL" id="UZAI01007095">
    <property type="protein sequence ID" value="VDO97958.1"/>
    <property type="molecule type" value="Genomic_DNA"/>
</dbReference>
<dbReference type="AlphaFoldDB" id="A0A3P8DBT5"/>
<evidence type="ECO:0000313" key="1">
    <source>
        <dbReference type="EMBL" id="VDO97958.1"/>
    </source>
</evidence>
<accession>A0A3P8DBT5</accession>
<reference evidence="1 2" key="1">
    <citation type="submission" date="2018-11" db="EMBL/GenBank/DDBJ databases">
        <authorList>
            <consortium name="Pathogen Informatics"/>
        </authorList>
    </citation>
    <scope>NUCLEOTIDE SEQUENCE [LARGE SCALE GENOMIC DNA]</scope>
    <source>
        <strain evidence="1 2">Zambia</strain>
    </source>
</reference>
<dbReference type="Proteomes" id="UP000277204">
    <property type="component" value="Unassembled WGS sequence"/>
</dbReference>
<proteinExistence type="predicted"/>
<protein>
    <submittedName>
        <fullName evidence="1">Uncharacterized protein</fullName>
    </submittedName>
</protein>
<gene>
    <name evidence="1" type="ORF">SMRZ_LOCUS11957</name>
</gene>
<keyword evidence="2" id="KW-1185">Reference proteome</keyword>
<sequence>MFPSTSSLQYTDFKYNNSKCDLSSTLVYSLAQPGKINVSTIHQSLTGGRPFCFVFTGPLVQMTSIEKNVCLEDKTLFTHIFATESWESRARWIKSDFLYKQTFTLESNSKSKQNPMSLSTNDIFDMEPYKDKCDKNTCVVVYSSLITMSSYDSCRVLNELEYGSRSLPSANSRSYARQLIDFFPVFWGKRKAVSYFQKTSSSITLTEVSRKHYNDLWVGSLK</sequence>
<evidence type="ECO:0000313" key="2">
    <source>
        <dbReference type="Proteomes" id="UP000277204"/>
    </source>
</evidence>
<name>A0A3P8DBT5_9TREM</name>
<organism evidence="1 2">
    <name type="scientific">Schistosoma margrebowiei</name>
    <dbReference type="NCBI Taxonomy" id="48269"/>
    <lineage>
        <taxon>Eukaryota</taxon>
        <taxon>Metazoa</taxon>
        <taxon>Spiralia</taxon>
        <taxon>Lophotrochozoa</taxon>
        <taxon>Platyhelminthes</taxon>
        <taxon>Trematoda</taxon>
        <taxon>Digenea</taxon>
        <taxon>Strigeidida</taxon>
        <taxon>Schistosomatoidea</taxon>
        <taxon>Schistosomatidae</taxon>
        <taxon>Schistosoma</taxon>
    </lineage>
</organism>